<evidence type="ECO:0000256" key="1">
    <source>
        <dbReference type="ARBA" id="ARBA00022676"/>
    </source>
</evidence>
<sequence>MTRILAYRFSAFGDVAMTVPVLREFLAQNADVEIVMVSRENFSALFDDIPNLQFKGINLEDFKGFFGLQKLGKLLLEEFKPNFIADLHDVIRTKTLNLFFLQKGFKVYKINKGKAEKEKLTDIWNIEKQPLKPTVERYADVFREMKFKLELSNQLQPKSGKSGIGVAPFAQHKGKMMPLEKTFELVKILAQKHQIFFFGGGAQEVEILNSWQQKIPNTENLAGKLTLKQELEKISGLEAMISMDSANMHLASLVGTRCISVWGSTHFYAGFLGYGQSVNDVVHVKDLTCRPCSVFGDKECYRGDYACLHELNIQQIINLI</sequence>
<reference evidence="3 4" key="1">
    <citation type="submission" date="2014-10" db="EMBL/GenBank/DDBJ databases">
        <title>Kaistella solincola genome.</title>
        <authorList>
            <person name="Newman J.D."/>
        </authorList>
    </citation>
    <scope>NUCLEOTIDE SEQUENCE [LARGE SCALE GENOMIC DNA]</scope>
    <source>
        <strain evidence="3 4">DSM 22468</strain>
    </source>
</reference>
<evidence type="ECO:0000313" key="4">
    <source>
        <dbReference type="Proteomes" id="UP000031275"/>
    </source>
</evidence>
<protein>
    <submittedName>
        <fullName evidence="3">Glycosyl transferase</fullName>
    </submittedName>
</protein>
<dbReference type="PANTHER" id="PTHR30160:SF22">
    <property type="entry name" value="LIPOPOLYSACCHARIDE CORE BIOSYNTHESIS PROTEIN"/>
    <property type="match status" value="1"/>
</dbReference>
<evidence type="ECO:0000313" key="3">
    <source>
        <dbReference type="EMBL" id="KIA84634.1"/>
    </source>
</evidence>
<comment type="caution">
    <text evidence="3">The sequence shown here is derived from an EMBL/GenBank/DDBJ whole genome shotgun (WGS) entry which is preliminary data.</text>
</comment>
<dbReference type="CDD" id="cd03789">
    <property type="entry name" value="GT9_LPS_heptosyltransferase"/>
    <property type="match status" value="1"/>
</dbReference>
<dbReference type="InterPro" id="IPR002201">
    <property type="entry name" value="Glyco_trans_9"/>
</dbReference>
<dbReference type="RefSeq" id="WP_039342436.1">
    <property type="nucleotide sequence ID" value="NZ_JSYK01000002.1"/>
</dbReference>
<evidence type="ECO:0000256" key="2">
    <source>
        <dbReference type="ARBA" id="ARBA00022679"/>
    </source>
</evidence>
<dbReference type="GO" id="GO:0016740">
    <property type="term" value="F:transferase activity"/>
    <property type="evidence" value="ECO:0007669"/>
    <property type="project" value="UniProtKB-KW"/>
</dbReference>
<dbReference type="PANTHER" id="PTHR30160">
    <property type="entry name" value="TETRAACYLDISACCHARIDE 4'-KINASE-RELATED"/>
    <property type="match status" value="1"/>
</dbReference>
<keyword evidence="1" id="KW-0328">Glycosyltransferase</keyword>
<name>A0ABR4ZT05_9FLAO</name>
<organism evidence="3 4">
    <name type="scientific">Kaistella solincola</name>
    <dbReference type="NCBI Taxonomy" id="510955"/>
    <lineage>
        <taxon>Bacteria</taxon>
        <taxon>Pseudomonadati</taxon>
        <taxon>Bacteroidota</taxon>
        <taxon>Flavobacteriia</taxon>
        <taxon>Flavobacteriales</taxon>
        <taxon>Weeksellaceae</taxon>
        <taxon>Chryseobacterium group</taxon>
        <taxon>Kaistella</taxon>
    </lineage>
</organism>
<dbReference type="SUPFAM" id="SSF53756">
    <property type="entry name" value="UDP-Glycosyltransferase/glycogen phosphorylase"/>
    <property type="match status" value="1"/>
</dbReference>
<dbReference type="Proteomes" id="UP000031275">
    <property type="component" value="Unassembled WGS sequence"/>
</dbReference>
<accession>A0ABR4ZT05</accession>
<dbReference type="Gene3D" id="3.40.50.2000">
    <property type="entry name" value="Glycogen Phosphorylase B"/>
    <property type="match status" value="2"/>
</dbReference>
<dbReference type="Pfam" id="PF01075">
    <property type="entry name" value="Glyco_transf_9"/>
    <property type="match status" value="1"/>
</dbReference>
<dbReference type="InterPro" id="IPR051199">
    <property type="entry name" value="LPS_LOS_Heptosyltrfase"/>
</dbReference>
<keyword evidence="2 3" id="KW-0808">Transferase</keyword>
<proteinExistence type="predicted"/>
<gene>
    <name evidence="3" type="ORF">OA84_03775</name>
</gene>
<dbReference type="EMBL" id="JSYK01000002">
    <property type="protein sequence ID" value="KIA84634.1"/>
    <property type="molecule type" value="Genomic_DNA"/>
</dbReference>
<keyword evidence="4" id="KW-1185">Reference proteome</keyword>